<dbReference type="AlphaFoldDB" id="A0A7J6L601"/>
<sequence>MVLGDFPMVEKDVDEAGRAAFDEFKEMGATDDIAEKARASARESAVAHNEVIKALREAGHRGTSSSSAPSPDTTASGSGGVVVQVMQSPVPERYDGISNLEDWFRRYEADAKGADLLSRFYFDVWHQNCTKIDFAKDRKALVGMFALTQPDEILARFNSLTWDRSTKVVAFLTSLRPYLKEYNDTLAGGAKLTDDIMDRMVMDRLIANAPDAAKSALRRRRPKTVQDICQLFDDYREKSPPTSAPTRPAAGASPGFDSVDFNTEGSNGQLTKAVNALLASQNAMMGSLGKMFKANGGGH</sequence>
<dbReference type="EMBL" id="JABANN010000705">
    <property type="protein sequence ID" value="KAF4654621.1"/>
    <property type="molecule type" value="Genomic_DNA"/>
</dbReference>
<feature type="compositionally biased region" description="Low complexity" evidence="1">
    <location>
        <begin position="62"/>
        <end position="79"/>
    </location>
</feature>
<protein>
    <submittedName>
        <fullName evidence="2">Uncharacterized protein</fullName>
    </submittedName>
</protein>
<evidence type="ECO:0000313" key="3">
    <source>
        <dbReference type="Proteomes" id="UP000572268"/>
    </source>
</evidence>
<organism evidence="2 3">
    <name type="scientific">Perkinsus olseni</name>
    <name type="common">Perkinsus atlanticus</name>
    <dbReference type="NCBI Taxonomy" id="32597"/>
    <lineage>
        <taxon>Eukaryota</taxon>
        <taxon>Sar</taxon>
        <taxon>Alveolata</taxon>
        <taxon>Perkinsozoa</taxon>
        <taxon>Perkinsea</taxon>
        <taxon>Perkinsida</taxon>
        <taxon>Perkinsidae</taxon>
        <taxon>Perkinsus</taxon>
    </lineage>
</organism>
<accession>A0A7J6L601</accession>
<dbReference type="Proteomes" id="UP000572268">
    <property type="component" value="Unassembled WGS sequence"/>
</dbReference>
<reference evidence="2 3" key="1">
    <citation type="submission" date="2020-04" db="EMBL/GenBank/DDBJ databases">
        <title>Perkinsus olseni comparative genomics.</title>
        <authorList>
            <person name="Bogema D.R."/>
        </authorList>
    </citation>
    <scope>NUCLEOTIDE SEQUENCE [LARGE SCALE GENOMIC DNA]</scope>
    <source>
        <strain evidence="2">ATCC PRA-31</strain>
    </source>
</reference>
<name>A0A7J6L601_PEROL</name>
<feature type="region of interest" description="Disordered" evidence="1">
    <location>
        <begin position="58"/>
        <end position="79"/>
    </location>
</feature>
<evidence type="ECO:0000256" key="1">
    <source>
        <dbReference type="SAM" id="MobiDB-lite"/>
    </source>
</evidence>
<feature type="compositionally biased region" description="Low complexity" evidence="1">
    <location>
        <begin position="240"/>
        <end position="255"/>
    </location>
</feature>
<gene>
    <name evidence="2" type="ORF">FOL46_008659</name>
</gene>
<feature type="region of interest" description="Disordered" evidence="1">
    <location>
        <begin position="235"/>
        <end position="264"/>
    </location>
</feature>
<evidence type="ECO:0000313" key="2">
    <source>
        <dbReference type="EMBL" id="KAF4654621.1"/>
    </source>
</evidence>
<comment type="caution">
    <text evidence="2">The sequence shown here is derived from an EMBL/GenBank/DDBJ whole genome shotgun (WGS) entry which is preliminary data.</text>
</comment>
<proteinExistence type="predicted"/>